<organism evidence="8 9">
    <name type="scientific">Rhodoferax ferrireducens</name>
    <dbReference type="NCBI Taxonomy" id="192843"/>
    <lineage>
        <taxon>Bacteria</taxon>
        <taxon>Pseudomonadati</taxon>
        <taxon>Pseudomonadota</taxon>
        <taxon>Betaproteobacteria</taxon>
        <taxon>Burkholderiales</taxon>
        <taxon>Comamonadaceae</taxon>
        <taxon>Rhodoferax</taxon>
    </lineage>
</organism>
<evidence type="ECO:0000256" key="4">
    <source>
        <dbReference type="ARBA" id="ARBA00022964"/>
    </source>
</evidence>
<keyword evidence="3" id="KW-0479">Metal-binding</keyword>
<dbReference type="Pfam" id="PF02668">
    <property type="entry name" value="TauD"/>
    <property type="match status" value="1"/>
</dbReference>
<evidence type="ECO:0000256" key="3">
    <source>
        <dbReference type="ARBA" id="ARBA00022723"/>
    </source>
</evidence>
<dbReference type="GO" id="GO:0000908">
    <property type="term" value="F:taurine dioxygenase activity"/>
    <property type="evidence" value="ECO:0007669"/>
    <property type="project" value="UniProtKB-EC"/>
</dbReference>
<dbReference type="InterPro" id="IPR051323">
    <property type="entry name" value="AtsK-like"/>
</dbReference>
<evidence type="ECO:0000313" key="9">
    <source>
        <dbReference type="Proteomes" id="UP001180487"/>
    </source>
</evidence>
<evidence type="ECO:0000313" key="8">
    <source>
        <dbReference type="EMBL" id="MDR7377939.1"/>
    </source>
</evidence>
<dbReference type="PANTHER" id="PTHR30468:SF5">
    <property type="entry name" value="ALPHA-KETOGLUTARATE-DEPENDENT SULFATE ESTER DIOXYGENASE"/>
    <property type="match status" value="1"/>
</dbReference>
<proteinExistence type="inferred from homology"/>
<dbReference type="SUPFAM" id="SSF51197">
    <property type="entry name" value="Clavaminate synthase-like"/>
    <property type="match status" value="1"/>
</dbReference>
<dbReference type="InterPro" id="IPR003819">
    <property type="entry name" value="TauD/TfdA-like"/>
</dbReference>
<keyword evidence="4 8" id="KW-0223">Dioxygenase</keyword>
<evidence type="ECO:0000256" key="2">
    <source>
        <dbReference type="ARBA" id="ARBA00005896"/>
    </source>
</evidence>
<dbReference type="InterPro" id="IPR042098">
    <property type="entry name" value="TauD-like_sf"/>
</dbReference>
<dbReference type="PANTHER" id="PTHR30468">
    <property type="entry name" value="ALPHA-KETOGLUTARATE-DEPENDENT SULFONATE DIOXYGENASE"/>
    <property type="match status" value="1"/>
</dbReference>
<comment type="similarity">
    <text evidence="2">Belongs to the TfdA dioxygenase family.</text>
</comment>
<evidence type="ECO:0000256" key="6">
    <source>
        <dbReference type="ARBA" id="ARBA00023004"/>
    </source>
</evidence>
<dbReference type="Proteomes" id="UP001180487">
    <property type="component" value="Unassembled WGS sequence"/>
</dbReference>
<reference evidence="8 9" key="1">
    <citation type="submission" date="2023-07" db="EMBL/GenBank/DDBJ databases">
        <title>Sorghum-associated microbial communities from plants grown in Nebraska, USA.</title>
        <authorList>
            <person name="Schachtman D."/>
        </authorList>
    </citation>
    <scope>NUCLEOTIDE SEQUENCE [LARGE SCALE GENOMIC DNA]</scope>
    <source>
        <strain evidence="8 9">BE313</strain>
    </source>
</reference>
<dbReference type="RefSeq" id="WP_310373696.1">
    <property type="nucleotide sequence ID" value="NZ_JAVDXT010000002.1"/>
</dbReference>
<dbReference type="EMBL" id="JAVDXT010000002">
    <property type="protein sequence ID" value="MDR7377939.1"/>
    <property type="molecule type" value="Genomic_DNA"/>
</dbReference>
<dbReference type="EC" id="1.14.11.17" evidence="8"/>
<sequence>MSAVLNAPHAEVVPALDIHPLAGRIGAQVQGVRLSGQLAPETFAAVHQALLQHKVLFFRGQQHLDDAEHQLFAGRWGSIVPHPTVPSRSGTEILELDSNHGGRANSWHTDVTFEAAYPKVSVLRALTIPQQGGDTVWANTAEAYKQLPTELKALADTLWAVHGNDYDYAATRVEVDAHGAKHYREVFTSRLIEARHPLVRVHPETGERSLVAGHFLKRFVGYNTHDSQRLFEIFQHHITRLENTVRWHWAEGDVAIWDNRATQHYAINDYDDQHRVVRRVTVHGELPVSVHGQHSAVASVS</sequence>
<comment type="cofactor">
    <cofactor evidence="1">
        <name>Fe(2+)</name>
        <dbReference type="ChEBI" id="CHEBI:29033"/>
    </cofactor>
</comment>
<keyword evidence="5 8" id="KW-0560">Oxidoreductase</keyword>
<accession>A0ABU2C9C8</accession>
<evidence type="ECO:0000256" key="1">
    <source>
        <dbReference type="ARBA" id="ARBA00001954"/>
    </source>
</evidence>
<feature type="domain" description="TauD/TfdA-like" evidence="7">
    <location>
        <begin position="18"/>
        <end position="281"/>
    </location>
</feature>
<evidence type="ECO:0000256" key="5">
    <source>
        <dbReference type="ARBA" id="ARBA00023002"/>
    </source>
</evidence>
<name>A0ABU2C9C8_9BURK</name>
<gene>
    <name evidence="8" type="ORF">J2X19_002618</name>
</gene>
<dbReference type="Gene3D" id="3.60.130.10">
    <property type="entry name" value="Clavaminate synthase-like"/>
    <property type="match status" value="1"/>
</dbReference>
<evidence type="ECO:0000259" key="7">
    <source>
        <dbReference type="Pfam" id="PF02668"/>
    </source>
</evidence>
<keyword evidence="6" id="KW-0408">Iron</keyword>
<protein>
    <submittedName>
        <fullName evidence="8">Taurine dioxygenase</fullName>
        <ecNumber evidence="8">1.14.11.17</ecNumber>
    </submittedName>
</protein>
<keyword evidence="9" id="KW-1185">Reference proteome</keyword>
<comment type="caution">
    <text evidence="8">The sequence shown here is derived from an EMBL/GenBank/DDBJ whole genome shotgun (WGS) entry which is preliminary data.</text>
</comment>